<evidence type="ECO:0000259" key="2">
    <source>
        <dbReference type="Pfam" id="PF07985"/>
    </source>
</evidence>
<proteinExistence type="inferred from homology"/>
<dbReference type="RefSeq" id="XP_068355341.1">
    <property type="nucleotide sequence ID" value="XM_068507538.1"/>
</dbReference>
<evidence type="ECO:0000313" key="4">
    <source>
        <dbReference type="Proteomes" id="UP000179807"/>
    </source>
</evidence>
<dbReference type="AlphaFoldDB" id="A0A1J4JY54"/>
<feature type="domain" description="SRR1-like" evidence="2">
    <location>
        <begin position="45"/>
        <end position="175"/>
    </location>
</feature>
<evidence type="ECO:0000313" key="3">
    <source>
        <dbReference type="EMBL" id="OHT02205.1"/>
    </source>
</evidence>
<gene>
    <name evidence="3" type="ORF">TRFO_30773</name>
</gene>
<keyword evidence="4" id="KW-1185">Reference proteome</keyword>
<dbReference type="GeneID" id="94842242"/>
<dbReference type="VEuPathDB" id="TrichDB:TRFO_30773"/>
<protein>
    <submittedName>
        <fullName evidence="3">SRR1-like protein-related protein</fullName>
    </submittedName>
</protein>
<comment type="caution">
    <text evidence="3">The sequence shown here is derived from an EMBL/GenBank/DDBJ whole genome shotgun (WGS) entry which is preliminary data.</text>
</comment>
<organism evidence="3 4">
    <name type="scientific">Tritrichomonas foetus</name>
    <dbReference type="NCBI Taxonomy" id="1144522"/>
    <lineage>
        <taxon>Eukaryota</taxon>
        <taxon>Metamonada</taxon>
        <taxon>Parabasalia</taxon>
        <taxon>Tritrichomonadida</taxon>
        <taxon>Tritrichomonadidae</taxon>
        <taxon>Tritrichomonas</taxon>
    </lineage>
</organism>
<dbReference type="PANTHER" id="PTHR28626:SF3">
    <property type="entry name" value="SRR1-LIKE PROTEIN"/>
    <property type="match status" value="1"/>
</dbReference>
<dbReference type="InterPro" id="IPR040044">
    <property type="entry name" value="SRR1L"/>
</dbReference>
<reference evidence="3" key="1">
    <citation type="submission" date="2016-10" db="EMBL/GenBank/DDBJ databases">
        <authorList>
            <person name="Benchimol M."/>
            <person name="Almeida L.G."/>
            <person name="Vasconcelos A.T."/>
            <person name="Perreira-Neves A."/>
            <person name="Rosa I.A."/>
            <person name="Tasca T."/>
            <person name="Bogo M.R."/>
            <person name="de Souza W."/>
        </authorList>
    </citation>
    <scope>NUCLEOTIDE SEQUENCE [LARGE SCALE GENOMIC DNA]</scope>
    <source>
        <strain evidence="3">K</strain>
    </source>
</reference>
<dbReference type="PANTHER" id="PTHR28626">
    <property type="entry name" value="SRR1-LIKE PROTEIN"/>
    <property type="match status" value="1"/>
</dbReference>
<dbReference type="Proteomes" id="UP000179807">
    <property type="component" value="Unassembled WGS sequence"/>
</dbReference>
<dbReference type="GO" id="GO:0005737">
    <property type="term" value="C:cytoplasm"/>
    <property type="evidence" value="ECO:0007669"/>
    <property type="project" value="TreeGrafter"/>
</dbReference>
<sequence length="234" mass="27028">MSRRKKKSGLSIPIVNVCMNIEEIETNINEMVVTNFPAFQIIIDNLNNHNIQKLYCIGIGDLCKSSAARLQTALILKAAHSCSITDLFYYDPVLCENCKNIITKLGFQCGQENPEGCYTFQEKVAFFMPHCPRFIYHNLLVTNWNPLLMKNMFIIGNSFSMYEEKYRMFLQKTKTAVEDIFSKGIIDEVSLDFLKNEFFDSTSIMMVNEAKLKEIEESFWEKREILHDAPDAAQ</sequence>
<name>A0A1J4JY54_9EUKA</name>
<dbReference type="Pfam" id="PF07985">
    <property type="entry name" value="SRR1"/>
    <property type="match status" value="1"/>
</dbReference>
<comment type="similarity">
    <text evidence="1">Belongs to the SRR1 family.</text>
</comment>
<evidence type="ECO:0000256" key="1">
    <source>
        <dbReference type="ARBA" id="ARBA00009856"/>
    </source>
</evidence>
<dbReference type="EMBL" id="MLAK01000877">
    <property type="protein sequence ID" value="OHT02205.1"/>
    <property type="molecule type" value="Genomic_DNA"/>
</dbReference>
<dbReference type="OrthoDB" id="551431at2759"/>
<accession>A0A1J4JY54</accession>
<dbReference type="InterPro" id="IPR012942">
    <property type="entry name" value="SRR1-like"/>
</dbReference>
<dbReference type="GO" id="GO:0005634">
    <property type="term" value="C:nucleus"/>
    <property type="evidence" value="ECO:0007669"/>
    <property type="project" value="TreeGrafter"/>
</dbReference>